<gene>
    <name evidence="1" type="ORF">AWB72_02284</name>
</gene>
<dbReference type="OrthoDB" id="9009911at2"/>
<sequence>MDCIPVDYQGAELSAVVVHAAGEFVSTVLIERPGGVRRAVGPFRPFATARAAEQFAIQYAKDVLDGRHVATEPRTVAG</sequence>
<dbReference type="RefSeq" id="WP_052450049.1">
    <property type="nucleotide sequence ID" value="NZ_FCNV02000003.1"/>
</dbReference>
<dbReference type="AlphaFoldDB" id="A0A658QWA7"/>
<keyword evidence="2" id="KW-1185">Reference proteome</keyword>
<comment type="caution">
    <text evidence="1">The sequence shown here is derived from an EMBL/GenBank/DDBJ whole genome shotgun (WGS) entry which is preliminary data.</text>
</comment>
<protein>
    <submittedName>
        <fullName evidence="1">Uncharacterized protein</fullName>
    </submittedName>
</protein>
<accession>A0A658QWA7</accession>
<name>A0A658QWA7_9BURK</name>
<proteinExistence type="predicted"/>
<organism evidence="1 2">
    <name type="scientific">Caballeronia concitans</name>
    <dbReference type="NCBI Taxonomy" id="1777133"/>
    <lineage>
        <taxon>Bacteria</taxon>
        <taxon>Pseudomonadati</taxon>
        <taxon>Pseudomonadota</taxon>
        <taxon>Betaproteobacteria</taxon>
        <taxon>Burkholderiales</taxon>
        <taxon>Burkholderiaceae</taxon>
        <taxon>Caballeronia</taxon>
    </lineage>
</organism>
<dbReference type="EMBL" id="FCNV02000003">
    <property type="protein sequence ID" value="SAL28276.1"/>
    <property type="molecule type" value="Genomic_DNA"/>
</dbReference>
<dbReference type="Proteomes" id="UP000198263">
    <property type="component" value="Unassembled WGS sequence"/>
</dbReference>
<evidence type="ECO:0000313" key="1">
    <source>
        <dbReference type="EMBL" id="SAL28276.1"/>
    </source>
</evidence>
<evidence type="ECO:0000313" key="2">
    <source>
        <dbReference type="Proteomes" id="UP000198263"/>
    </source>
</evidence>
<reference evidence="1 2" key="1">
    <citation type="submission" date="2016-01" db="EMBL/GenBank/DDBJ databases">
        <authorList>
            <person name="Peeters C."/>
        </authorList>
    </citation>
    <scope>NUCLEOTIDE SEQUENCE [LARGE SCALE GENOMIC DNA]</scope>
    <source>
        <strain evidence="1">LMG 29315</strain>
    </source>
</reference>